<dbReference type="OrthoDB" id="2130750at2759"/>
<dbReference type="RefSeq" id="XP_018735968.1">
    <property type="nucleotide sequence ID" value="XM_018878690.1"/>
</dbReference>
<dbReference type="PROSITE" id="PS00845">
    <property type="entry name" value="CAP_GLY_1"/>
    <property type="match status" value="1"/>
</dbReference>
<dbReference type="PROSITE" id="PS50245">
    <property type="entry name" value="CAP_GLY_2"/>
    <property type="match status" value="1"/>
</dbReference>
<sequence length="1130" mass="127737">MEIGTRVSVRGDVGTLRFLGETQFAPGSWAGIELDLPNGKNNGSVGGVQYFACENGDRENKLFGLFVRPATVEIVRSQASKTDQNKDYGALVSKNFTRSSLVQARSNSQLGPRSISSSPSRSISQKGLISSPSSSPKRSSRSPSRNVNGSYGAPVILGSPPTLLPTDSSEMESASRIRSGVHLFGSPMAESRRDSVVTSPSRSPNFEDGIPSNLSRQLETLKSKLKIMERKRQEDREKLQFMQSQNKSVGRLENIIKRLQLKLTPMHEEIQSLRSRLSEAEEATSKINSEQIDEALELATVDKEMAEERSESIAMELFALKNKLEQVQTECEILREENALYSQVDVGSDDLHSLEDGSSLKSTIVALEVRNERLEEALVRLRNLSLTQETADKEKISDLESEVKELYKLQTSYERTNEKLVQAESVILDLKQQLDSALGAEDMIESLTEQNLELSEKCEELKSTIDELEILKELNDELEANHSHREKQLLSEIESLQALHRENREKLNDLDVRNGNLELAILKYRELVTNLNQEVSALRSGNEIGSSQNLEDRNRKIHDLSLKLASSSVESKARTLELESYKFDAQQALEQMEIMRCYLPAELSSDETAIQSLFLIEKTVFQSSLLYSYFREKVLNDRAEAKEDIDDDSLVVTSLKICFYLVQIQWMAMRLSTTIRYSGEKFTLFSAVYSQVSSVEASFKSNIQRLKNGDLSDALYMKTLRGIALKLSSLSDSYDDKYLPDPTFLTLDKIRLLLELLDISVEGDMRLQLSKILDSKKIVSRLFSNWKSIRREKHRTFGLDSSSVELLNSLQENLKKLLNFIISVYALDDGEEDLVLADFDSKHDFGGQAKKCVNAFDSPTTNEDFKGFITSTLRKIKELSDIFNKAVARELPDNPWRVKERQISELHSSQQAMDKELEVLKFECQGLATLLKTKDRTIEELEVKLGLINSKLSKSKQQDKLVAELRKSLSDSISQSRSLSAALSELKKTVKEQERALKRYQKADITGFKENELLSIINLSALSLEREVVGLRSTIAYLSKSKDVLMVNMGQDEDYLEPLSAHPSCHKSELYSKCRPLFKDLRRAAGDFQVLSFKIGEHLWKSRKNSSEVIFLSQHQILQDIDWCIGDVLM</sequence>
<organism evidence="11 12">
    <name type="scientific">Sugiyamaella lignohabitans</name>
    <dbReference type="NCBI Taxonomy" id="796027"/>
    <lineage>
        <taxon>Eukaryota</taxon>
        <taxon>Fungi</taxon>
        <taxon>Dikarya</taxon>
        <taxon>Ascomycota</taxon>
        <taxon>Saccharomycotina</taxon>
        <taxon>Dipodascomycetes</taxon>
        <taxon>Dipodascales</taxon>
        <taxon>Trichomonascaceae</taxon>
        <taxon>Sugiyamaella</taxon>
    </lineage>
</organism>
<feature type="compositionally biased region" description="Low complexity" evidence="9">
    <location>
        <begin position="112"/>
        <end position="145"/>
    </location>
</feature>
<gene>
    <name evidence="11" type="primary">NIP100</name>
    <name evidence="11" type="ORF">AWJ20_1784</name>
</gene>
<dbReference type="KEGG" id="slb:AWJ20_1784"/>
<feature type="domain" description="CAP-Gly" evidence="10">
    <location>
        <begin position="20"/>
        <end position="68"/>
    </location>
</feature>
<feature type="coiled-coil region" evidence="8">
    <location>
        <begin position="317"/>
        <end position="384"/>
    </location>
</feature>
<dbReference type="Pfam" id="PF12455">
    <property type="entry name" value="Dynactin"/>
    <property type="match status" value="1"/>
</dbReference>
<comment type="similarity">
    <text evidence="2">Belongs to the dynactin 150 kDa subunit family.</text>
</comment>
<feature type="region of interest" description="Disordered" evidence="9">
    <location>
        <begin position="189"/>
        <end position="212"/>
    </location>
</feature>
<dbReference type="InterPro" id="IPR000938">
    <property type="entry name" value="CAP-Gly_domain"/>
</dbReference>
<evidence type="ECO:0000256" key="8">
    <source>
        <dbReference type="SAM" id="Coils"/>
    </source>
</evidence>
<evidence type="ECO:0000256" key="3">
    <source>
        <dbReference type="ARBA" id="ARBA00022490"/>
    </source>
</evidence>
<keyword evidence="3" id="KW-0963">Cytoplasm</keyword>
<dbReference type="Pfam" id="PF01302">
    <property type="entry name" value="CAP_GLY"/>
    <property type="match status" value="1"/>
</dbReference>
<evidence type="ECO:0000256" key="9">
    <source>
        <dbReference type="SAM" id="MobiDB-lite"/>
    </source>
</evidence>
<feature type="coiled-coil region" evidence="8">
    <location>
        <begin position="413"/>
        <end position="513"/>
    </location>
</feature>
<dbReference type="GO" id="GO:0005874">
    <property type="term" value="C:microtubule"/>
    <property type="evidence" value="ECO:0007669"/>
    <property type="project" value="UniProtKB-KW"/>
</dbReference>
<keyword evidence="6 8" id="KW-0175">Coiled coil</keyword>
<evidence type="ECO:0000256" key="5">
    <source>
        <dbReference type="ARBA" id="ARBA00023017"/>
    </source>
</evidence>
<dbReference type="InterPro" id="IPR022157">
    <property type="entry name" value="Dynactin"/>
</dbReference>
<name>A0A167E030_9ASCO</name>
<evidence type="ECO:0000313" key="12">
    <source>
        <dbReference type="Proteomes" id="UP000189580"/>
    </source>
</evidence>
<evidence type="ECO:0000313" key="11">
    <source>
        <dbReference type="EMBL" id="ANB13491.1"/>
    </source>
</evidence>
<reference evidence="11 12" key="1">
    <citation type="submission" date="2016-02" db="EMBL/GenBank/DDBJ databases">
        <title>Complete genome sequence and transcriptome regulation of the pentose utilising yeast Sugiyamaella lignohabitans.</title>
        <authorList>
            <person name="Bellasio M."/>
            <person name="Peymann A."/>
            <person name="Valli M."/>
            <person name="Sipitzky M."/>
            <person name="Graf A."/>
            <person name="Sauer M."/>
            <person name="Marx H."/>
            <person name="Mattanovich D."/>
        </authorList>
    </citation>
    <scope>NUCLEOTIDE SEQUENCE [LARGE SCALE GENOMIC DNA]</scope>
    <source>
        <strain evidence="11 12">CBS 10342</strain>
    </source>
</reference>
<dbReference type="Proteomes" id="UP000189580">
    <property type="component" value="Chromosome a"/>
</dbReference>
<evidence type="ECO:0000256" key="2">
    <source>
        <dbReference type="ARBA" id="ARBA00011010"/>
    </source>
</evidence>
<accession>A0A167E030</accession>
<dbReference type="Gene3D" id="2.30.30.190">
    <property type="entry name" value="CAP Gly-rich-like domain"/>
    <property type="match status" value="1"/>
</dbReference>
<evidence type="ECO:0000256" key="7">
    <source>
        <dbReference type="ARBA" id="ARBA00023212"/>
    </source>
</evidence>
<dbReference type="PANTHER" id="PTHR18916">
    <property type="entry name" value="DYNACTIN 1-RELATED MICROTUBULE-BINDING"/>
    <property type="match status" value="1"/>
</dbReference>
<evidence type="ECO:0000256" key="6">
    <source>
        <dbReference type="ARBA" id="ARBA00023054"/>
    </source>
</evidence>
<evidence type="ECO:0000256" key="4">
    <source>
        <dbReference type="ARBA" id="ARBA00022701"/>
    </source>
</evidence>
<dbReference type="EMBL" id="CP014501">
    <property type="protein sequence ID" value="ANB13491.1"/>
    <property type="molecule type" value="Genomic_DNA"/>
</dbReference>
<keyword evidence="12" id="KW-1185">Reference proteome</keyword>
<keyword evidence="4" id="KW-0493">Microtubule</keyword>
<dbReference type="SUPFAM" id="SSF74924">
    <property type="entry name" value="Cap-Gly domain"/>
    <property type="match status" value="1"/>
</dbReference>
<keyword evidence="5" id="KW-0243">Dynein</keyword>
<feature type="coiled-coil region" evidence="8">
    <location>
        <begin position="938"/>
        <end position="1003"/>
    </location>
</feature>
<feature type="region of interest" description="Disordered" evidence="9">
    <location>
        <begin position="103"/>
        <end position="174"/>
    </location>
</feature>
<feature type="coiled-coil region" evidence="8">
    <location>
        <begin position="218"/>
        <end position="290"/>
    </location>
</feature>
<keyword evidence="7" id="KW-0206">Cytoskeleton</keyword>
<dbReference type="AlphaFoldDB" id="A0A167E030"/>
<dbReference type="InterPro" id="IPR036859">
    <property type="entry name" value="CAP-Gly_dom_sf"/>
</dbReference>
<evidence type="ECO:0000256" key="1">
    <source>
        <dbReference type="ARBA" id="ARBA00004245"/>
    </source>
</evidence>
<comment type="subcellular location">
    <subcellularLocation>
        <location evidence="1">Cytoplasm</location>
        <location evidence="1">Cytoskeleton</location>
    </subcellularLocation>
</comment>
<dbReference type="SMART" id="SM01052">
    <property type="entry name" value="CAP_GLY"/>
    <property type="match status" value="1"/>
</dbReference>
<dbReference type="GO" id="GO:0030286">
    <property type="term" value="C:dynein complex"/>
    <property type="evidence" value="ECO:0007669"/>
    <property type="project" value="UniProtKB-KW"/>
</dbReference>
<dbReference type="GeneID" id="30033624"/>
<evidence type="ECO:0000259" key="10">
    <source>
        <dbReference type="PROSITE" id="PS50245"/>
    </source>
</evidence>
<proteinExistence type="inferred from homology"/>
<protein>
    <submittedName>
        <fullName evidence="11">Nip100p</fullName>
    </submittedName>
</protein>